<feature type="transmembrane region" description="Helical" evidence="1">
    <location>
        <begin position="82"/>
        <end position="100"/>
    </location>
</feature>
<keyword evidence="1" id="KW-1133">Transmembrane helix</keyword>
<evidence type="ECO:0000259" key="2">
    <source>
        <dbReference type="Pfam" id="PF04773"/>
    </source>
</evidence>
<dbReference type="OrthoDB" id="649666at2"/>
<dbReference type="Gene3D" id="3.55.50.30">
    <property type="match status" value="1"/>
</dbReference>
<sequence length="384" mass="44036">MKKIIIKYLNEEISKEELQLLSAWVKKPENQETFKSYVQINHKLNKTYQKVDADKAYKKILDQLDDVHLEKRPQIIKISSNWLRYAAVFIGFLLIGVVLIKKLDKEDSFVSTSNITLELEDGSIQIVHENQNTVIVDSLGLIVSEQKENELIYFDKVALRGAEEKEPHFNILKVPYGKTFGIALSDGSKITLNAGSQLKYPVHFVKGKKRSVILNGEAYFDIAKDTEHPFVVNTKDMDIQVLGTQFNVTSYTQDEKTYTVLVEGKVAAKSKLQENDSIILSPNQRVFFEEGYLKHESVKIEKYVGWLSGQLVFIDDSFAVIAHKLERKFDLKIVNEYPALDDITITATFKDQDIHEILKTFQTYLPFKYTIKNGTVTITEPDQK</sequence>
<dbReference type="Pfam" id="PF04773">
    <property type="entry name" value="FecR"/>
    <property type="match status" value="1"/>
</dbReference>
<dbReference type="Proteomes" id="UP000184231">
    <property type="component" value="Unassembled WGS sequence"/>
</dbReference>
<dbReference type="InterPro" id="IPR032508">
    <property type="entry name" value="FecR_C"/>
</dbReference>
<name>A0A1M6M7S3_9FLAO</name>
<dbReference type="PANTHER" id="PTHR30273">
    <property type="entry name" value="PERIPLASMIC SIGNAL SENSOR AND SIGMA FACTOR ACTIVATOR FECR-RELATED"/>
    <property type="match status" value="1"/>
</dbReference>
<evidence type="ECO:0000313" key="4">
    <source>
        <dbReference type="EMBL" id="SHJ79525.1"/>
    </source>
</evidence>
<dbReference type="FunFam" id="2.60.120.1440:FF:000001">
    <property type="entry name" value="Putative anti-sigma factor"/>
    <property type="match status" value="1"/>
</dbReference>
<proteinExistence type="predicted"/>
<dbReference type="Gene3D" id="2.60.120.1440">
    <property type="match status" value="1"/>
</dbReference>
<evidence type="ECO:0000256" key="1">
    <source>
        <dbReference type="SAM" id="Phobius"/>
    </source>
</evidence>
<dbReference type="InterPro" id="IPR006860">
    <property type="entry name" value="FecR"/>
</dbReference>
<evidence type="ECO:0000259" key="3">
    <source>
        <dbReference type="Pfam" id="PF16344"/>
    </source>
</evidence>
<feature type="domain" description="FecR protein" evidence="2">
    <location>
        <begin position="181"/>
        <end position="266"/>
    </location>
</feature>
<organism evidence="4 5">
    <name type="scientific">Arenibacter nanhaiticus</name>
    <dbReference type="NCBI Taxonomy" id="558155"/>
    <lineage>
        <taxon>Bacteria</taxon>
        <taxon>Pseudomonadati</taxon>
        <taxon>Bacteroidota</taxon>
        <taxon>Flavobacteriia</taxon>
        <taxon>Flavobacteriales</taxon>
        <taxon>Flavobacteriaceae</taxon>
        <taxon>Arenibacter</taxon>
    </lineage>
</organism>
<dbReference type="Pfam" id="PF16344">
    <property type="entry name" value="FecR_C"/>
    <property type="match status" value="1"/>
</dbReference>
<dbReference type="STRING" id="558155.SAMN04487911_13810"/>
<dbReference type="GO" id="GO:0016989">
    <property type="term" value="F:sigma factor antagonist activity"/>
    <property type="evidence" value="ECO:0007669"/>
    <property type="project" value="TreeGrafter"/>
</dbReference>
<gene>
    <name evidence="4" type="ORF">SAMN04487911_13810</name>
</gene>
<protein>
    <submittedName>
        <fullName evidence="4">FecR family protein</fullName>
    </submittedName>
</protein>
<evidence type="ECO:0000313" key="5">
    <source>
        <dbReference type="Proteomes" id="UP000184231"/>
    </source>
</evidence>
<accession>A0A1M6M7S3</accession>
<dbReference type="PIRSF" id="PIRSF018266">
    <property type="entry name" value="FecR"/>
    <property type="match status" value="1"/>
</dbReference>
<dbReference type="RefSeq" id="WP_072765803.1">
    <property type="nucleotide sequence ID" value="NZ_FQYX01000038.1"/>
</dbReference>
<dbReference type="EMBL" id="FQYX01000038">
    <property type="protein sequence ID" value="SHJ79525.1"/>
    <property type="molecule type" value="Genomic_DNA"/>
</dbReference>
<keyword evidence="1" id="KW-0472">Membrane</keyword>
<dbReference type="InterPro" id="IPR012373">
    <property type="entry name" value="Ferrdict_sens_TM"/>
</dbReference>
<feature type="domain" description="Protein FecR C-terminal" evidence="3">
    <location>
        <begin position="311"/>
        <end position="378"/>
    </location>
</feature>
<dbReference type="PANTHER" id="PTHR30273:SF2">
    <property type="entry name" value="PROTEIN FECR"/>
    <property type="match status" value="1"/>
</dbReference>
<dbReference type="AlphaFoldDB" id="A0A1M6M7S3"/>
<keyword evidence="5" id="KW-1185">Reference proteome</keyword>
<keyword evidence="1" id="KW-0812">Transmembrane</keyword>
<reference evidence="5" key="1">
    <citation type="submission" date="2016-11" db="EMBL/GenBank/DDBJ databases">
        <authorList>
            <person name="Varghese N."/>
            <person name="Submissions S."/>
        </authorList>
    </citation>
    <scope>NUCLEOTIDE SEQUENCE [LARGE SCALE GENOMIC DNA]</scope>
    <source>
        <strain evidence="5">CGMCC 1.8863</strain>
    </source>
</reference>